<name>A0A0P1AQD6_PLAHL</name>
<evidence type="ECO:0000256" key="1">
    <source>
        <dbReference type="ARBA" id="ARBA00004123"/>
    </source>
</evidence>
<dbReference type="Proteomes" id="UP000054928">
    <property type="component" value="Unassembled WGS sequence"/>
</dbReference>
<dbReference type="PANTHER" id="PTHR13421">
    <property type="entry name" value="SNRNA-ACTIVATING PROTEIN COMPLEX SUBUNIT 3"/>
    <property type="match status" value="1"/>
</dbReference>
<keyword evidence="5" id="KW-0804">Transcription</keyword>
<sequence length="448" mass="51757">MNFEALFPPLIQTPTEGAQDNFDSVDISVNDILLPPLEKSVDDGIYQALRRWNEGDPAVTDKALLSSERIKKYRRIAALALQSDSALNFEKDEHANEEKESENDLIEEVDRATAVAKQKAATAALRQKKKQQKKRKKEIEEERVRLESVLVELKDIDSLRAERVPSERIQSFVNTFKIKKRRLAQKRSMADTITAMSFDSARPVPNIEQQERMEGGETKEKKIFDDLMDKDPILWFDVLHPSKDPARTQSFLVRLSQKISDLVDLVVCANDERLIEHAKVSKFVYFSKKMFIDRRVSDSLDYSEQIIRWIQAKPERQSKYGTFDKKAPQNLHTSTFADLELYIDVPGVYIHQGECEHLLRLRDARLPHELDAPMSSNLYPLRLPNPLSHTLRNCLICQNYSAKFVCYGDRLATVDPMFYCNRCYQAAHYDANGKLLYDDFLSFPFVQD</sequence>
<keyword evidence="4" id="KW-0238">DNA-binding</keyword>
<dbReference type="STRING" id="4781.A0A0P1AQD6"/>
<dbReference type="GO" id="GO:0005634">
    <property type="term" value="C:nucleus"/>
    <property type="evidence" value="ECO:0007669"/>
    <property type="project" value="UniProtKB-SubCell"/>
</dbReference>
<dbReference type="GO" id="GO:0003681">
    <property type="term" value="F:bent DNA binding"/>
    <property type="evidence" value="ECO:0007669"/>
    <property type="project" value="TreeGrafter"/>
</dbReference>
<dbReference type="OMA" id="RRWNEGD"/>
<dbReference type="GO" id="GO:0019185">
    <property type="term" value="C:snRNA-activating protein complex"/>
    <property type="evidence" value="ECO:0007669"/>
    <property type="project" value="TreeGrafter"/>
</dbReference>
<dbReference type="GeneID" id="36408684"/>
<evidence type="ECO:0000256" key="7">
    <source>
        <dbReference type="SAM" id="Coils"/>
    </source>
</evidence>
<evidence type="ECO:0000313" key="9">
    <source>
        <dbReference type="Proteomes" id="UP000054928"/>
    </source>
</evidence>
<accession>A0A0P1AQD6</accession>
<keyword evidence="3" id="KW-0805">Transcription regulation</keyword>
<dbReference type="GO" id="GO:0001046">
    <property type="term" value="F:core promoter sequence-specific DNA binding"/>
    <property type="evidence" value="ECO:0007669"/>
    <property type="project" value="TreeGrafter"/>
</dbReference>
<dbReference type="OrthoDB" id="46583at2759"/>
<comment type="subcellular location">
    <subcellularLocation>
        <location evidence="1">Nucleus</location>
    </subcellularLocation>
</comment>
<dbReference type="GO" id="GO:0001006">
    <property type="term" value="F:RNA polymerase III type 3 promoter sequence-specific DNA binding"/>
    <property type="evidence" value="ECO:0007669"/>
    <property type="project" value="TreeGrafter"/>
</dbReference>
<organism evidence="8 9">
    <name type="scientific">Plasmopara halstedii</name>
    <name type="common">Downy mildew of sunflower</name>
    <dbReference type="NCBI Taxonomy" id="4781"/>
    <lineage>
        <taxon>Eukaryota</taxon>
        <taxon>Sar</taxon>
        <taxon>Stramenopiles</taxon>
        <taxon>Oomycota</taxon>
        <taxon>Peronosporomycetes</taxon>
        <taxon>Peronosporales</taxon>
        <taxon>Peronosporaceae</taxon>
        <taxon>Plasmopara</taxon>
    </lineage>
</organism>
<dbReference type="GO" id="GO:0042795">
    <property type="term" value="P:snRNA transcription by RNA polymerase II"/>
    <property type="evidence" value="ECO:0007669"/>
    <property type="project" value="TreeGrafter"/>
</dbReference>
<evidence type="ECO:0000313" key="8">
    <source>
        <dbReference type="EMBL" id="CEG43434.1"/>
    </source>
</evidence>
<evidence type="ECO:0000256" key="4">
    <source>
        <dbReference type="ARBA" id="ARBA00023125"/>
    </source>
</evidence>
<dbReference type="InterPro" id="IPR022042">
    <property type="entry name" value="snRNA-activating_su3"/>
</dbReference>
<keyword evidence="7" id="KW-0175">Coiled coil</keyword>
<dbReference type="GO" id="GO:0000978">
    <property type="term" value="F:RNA polymerase II cis-regulatory region sequence-specific DNA binding"/>
    <property type="evidence" value="ECO:0007669"/>
    <property type="project" value="TreeGrafter"/>
</dbReference>
<protein>
    <submittedName>
        <fullName evidence="8">Small nuclear RNA activating protein complex-50kD subunit (SNAP50)</fullName>
    </submittedName>
</protein>
<dbReference type="PANTHER" id="PTHR13421:SF16">
    <property type="entry name" value="SNRNA-ACTIVATING PROTEIN COMPLEX SUBUNIT 3"/>
    <property type="match status" value="1"/>
</dbReference>
<dbReference type="Pfam" id="PF12251">
    <property type="entry name" value="SNAPC3"/>
    <property type="match status" value="1"/>
</dbReference>
<evidence type="ECO:0000256" key="3">
    <source>
        <dbReference type="ARBA" id="ARBA00023015"/>
    </source>
</evidence>
<dbReference type="EMBL" id="CCYD01000667">
    <property type="protein sequence ID" value="CEG43434.1"/>
    <property type="molecule type" value="Genomic_DNA"/>
</dbReference>
<dbReference type="RefSeq" id="XP_024579803.1">
    <property type="nucleotide sequence ID" value="XM_024729424.1"/>
</dbReference>
<feature type="coiled-coil region" evidence="7">
    <location>
        <begin position="122"/>
        <end position="156"/>
    </location>
</feature>
<comment type="similarity">
    <text evidence="2">Belongs to the SNAPC3/SRD2 family.</text>
</comment>
<dbReference type="AlphaFoldDB" id="A0A0P1AQD6"/>
<keyword evidence="9" id="KW-1185">Reference proteome</keyword>
<reference evidence="9" key="1">
    <citation type="submission" date="2014-09" db="EMBL/GenBank/DDBJ databases">
        <authorList>
            <person name="Sharma Rahul"/>
            <person name="Thines Marco"/>
        </authorList>
    </citation>
    <scope>NUCLEOTIDE SEQUENCE [LARGE SCALE GENOMIC DNA]</scope>
</reference>
<keyword evidence="6" id="KW-0539">Nucleus</keyword>
<evidence type="ECO:0000256" key="6">
    <source>
        <dbReference type="ARBA" id="ARBA00023242"/>
    </source>
</evidence>
<dbReference type="GO" id="GO:0042796">
    <property type="term" value="P:snRNA transcription by RNA polymerase III"/>
    <property type="evidence" value="ECO:0007669"/>
    <property type="project" value="TreeGrafter"/>
</dbReference>
<proteinExistence type="inferred from homology"/>
<evidence type="ECO:0000256" key="5">
    <source>
        <dbReference type="ARBA" id="ARBA00023163"/>
    </source>
</evidence>
<evidence type="ECO:0000256" key="2">
    <source>
        <dbReference type="ARBA" id="ARBA00010410"/>
    </source>
</evidence>